<keyword evidence="3" id="KW-1185">Reference proteome</keyword>
<evidence type="ECO:0000313" key="3">
    <source>
        <dbReference type="Proteomes" id="UP000196320"/>
    </source>
</evidence>
<organism evidence="2 3">
    <name type="scientific">Microbacterium esteraromaticum</name>
    <dbReference type="NCBI Taxonomy" id="57043"/>
    <lineage>
        <taxon>Bacteria</taxon>
        <taxon>Bacillati</taxon>
        <taxon>Actinomycetota</taxon>
        <taxon>Actinomycetes</taxon>
        <taxon>Micrococcales</taxon>
        <taxon>Microbacteriaceae</taxon>
        <taxon>Microbacterium</taxon>
    </lineage>
</organism>
<dbReference type="EMBL" id="FUKO01000011">
    <property type="protein sequence ID" value="SJN20943.1"/>
    <property type="molecule type" value="Genomic_DNA"/>
</dbReference>
<dbReference type="RefSeq" id="WP_087129964.1">
    <property type="nucleotide sequence ID" value="NZ_FUKO01000011.1"/>
</dbReference>
<accession>A0A1R4INX4</accession>
<sequence length="73" mass="7771">MSDPTPIPTDPLEPVGADPDLSKDDDDRGDAADAEAGRPEDAPDDRAPTLAEQQRDRIAAENQDPIDPYSALS</sequence>
<reference evidence="2 3" key="1">
    <citation type="submission" date="2017-02" db="EMBL/GenBank/DDBJ databases">
        <authorList>
            <person name="Peterson S.W."/>
        </authorList>
    </citation>
    <scope>NUCLEOTIDE SEQUENCE [LARGE SCALE GENOMIC DNA]</scope>
    <source>
        <strain evidence="2 3">B Mb 05.01</strain>
    </source>
</reference>
<dbReference type="Proteomes" id="UP000196320">
    <property type="component" value="Unassembled WGS sequence"/>
</dbReference>
<evidence type="ECO:0000313" key="2">
    <source>
        <dbReference type="EMBL" id="SJN20943.1"/>
    </source>
</evidence>
<dbReference type="AlphaFoldDB" id="A0A1R4INX4"/>
<feature type="region of interest" description="Disordered" evidence="1">
    <location>
        <begin position="1"/>
        <end position="73"/>
    </location>
</feature>
<feature type="compositionally biased region" description="Basic and acidic residues" evidence="1">
    <location>
        <begin position="20"/>
        <end position="59"/>
    </location>
</feature>
<feature type="compositionally biased region" description="Pro residues" evidence="1">
    <location>
        <begin position="1"/>
        <end position="11"/>
    </location>
</feature>
<protein>
    <submittedName>
        <fullName evidence="2">Uncharacterized protein</fullName>
    </submittedName>
</protein>
<gene>
    <name evidence="2" type="ORF">FM104_02895</name>
</gene>
<name>A0A1R4INX4_9MICO</name>
<proteinExistence type="predicted"/>
<evidence type="ECO:0000256" key="1">
    <source>
        <dbReference type="SAM" id="MobiDB-lite"/>
    </source>
</evidence>